<evidence type="ECO:0000256" key="1">
    <source>
        <dbReference type="SAM" id="Phobius"/>
    </source>
</evidence>
<protein>
    <submittedName>
        <fullName evidence="2">Uncharacterized protein</fullName>
    </submittedName>
</protein>
<sequence length="150" mass="17018">MAKEDPKCVSRVESVAAGKRRYCFRTLANVLSFAFSAVSVAFCIFLSVQSAEIKSRVLDLETADGERMFSRPPGFSMDRFNSMIQQRVDELLSQRTYESMVKIRTARQTSPECNCPPGNCWCKLMHAVSENMFVLDFMFLGFNADLQRGD</sequence>
<dbReference type="EMBL" id="JADWDJ010000024">
    <property type="protein sequence ID" value="KAG5261329.1"/>
    <property type="molecule type" value="Genomic_DNA"/>
</dbReference>
<reference evidence="2" key="1">
    <citation type="submission" date="2020-10" db="EMBL/GenBank/DDBJ databases">
        <title>Chromosome-scale genome assembly of the Allis shad, Alosa alosa.</title>
        <authorList>
            <person name="Margot Z."/>
            <person name="Christophe K."/>
            <person name="Cabau C."/>
            <person name="Louis A."/>
            <person name="Berthelot C."/>
            <person name="Parey E."/>
            <person name="Roest Crollius H."/>
            <person name="Montfort J."/>
            <person name="Robinson-Rechavi M."/>
            <person name="Bucao C."/>
            <person name="Bouchez O."/>
            <person name="Gislard M."/>
            <person name="Lluch J."/>
            <person name="Milhes M."/>
            <person name="Lampietro C."/>
            <person name="Lopez Roques C."/>
            <person name="Donnadieu C."/>
            <person name="Braasch I."/>
            <person name="Desvignes T."/>
            <person name="Postlethwait J."/>
            <person name="Bobe J."/>
            <person name="Guiguen Y."/>
        </authorList>
    </citation>
    <scope>NUCLEOTIDE SEQUENCE</scope>
    <source>
        <strain evidence="2">M-15738</strain>
        <tissue evidence="2">Blood</tissue>
    </source>
</reference>
<name>A0AAV6FEW6_9TELE</name>
<keyword evidence="1" id="KW-1133">Transmembrane helix</keyword>
<dbReference type="AlphaFoldDB" id="A0AAV6FEW6"/>
<gene>
    <name evidence="2" type="ORF">AALO_G00302740</name>
</gene>
<organism evidence="2 3">
    <name type="scientific">Alosa alosa</name>
    <name type="common">allis shad</name>
    <dbReference type="NCBI Taxonomy" id="278164"/>
    <lineage>
        <taxon>Eukaryota</taxon>
        <taxon>Metazoa</taxon>
        <taxon>Chordata</taxon>
        <taxon>Craniata</taxon>
        <taxon>Vertebrata</taxon>
        <taxon>Euteleostomi</taxon>
        <taxon>Actinopterygii</taxon>
        <taxon>Neopterygii</taxon>
        <taxon>Teleostei</taxon>
        <taxon>Clupei</taxon>
        <taxon>Clupeiformes</taxon>
        <taxon>Clupeoidei</taxon>
        <taxon>Clupeidae</taxon>
        <taxon>Alosa</taxon>
    </lineage>
</organism>
<dbReference type="Proteomes" id="UP000823561">
    <property type="component" value="Chromosome 24"/>
</dbReference>
<feature type="transmembrane region" description="Helical" evidence="1">
    <location>
        <begin position="27"/>
        <end position="48"/>
    </location>
</feature>
<accession>A0AAV6FEW6</accession>
<keyword evidence="3" id="KW-1185">Reference proteome</keyword>
<comment type="caution">
    <text evidence="2">The sequence shown here is derived from an EMBL/GenBank/DDBJ whole genome shotgun (WGS) entry which is preliminary data.</text>
</comment>
<proteinExistence type="predicted"/>
<keyword evidence="1" id="KW-0472">Membrane</keyword>
<evidence type="ECO:0000313" key="2">
    <source>
        <dbReference type="EMBL" id="KAG5261329.1"/>
    </source>
</evidence>
<keyword evidence="1" id="KW-0812">Transmembrane</keyword>
<evidence type="ECO:0000313" key="3">
    <source>
        <dbReference type="Proteomes" id="UP000823561"/>
    </source>
</evidence>